<dbReference type="Proteomes" id="UP000265354">
    <property type="component" value="Unassembled WGS sequence"/>
</dbReference>
<dbReference type="AlphaFoldDB" id="A0A388T3N4"/>
<feature type="region of interest" description="Disordered" evidence="1">
    <location>
        <begin position="1"/>
        <end position="20"/>
    </location>
</feature>
<reference evidence="2 3" key="1">
    <citation type="submission" date="2018-07" db="EMBL/GenBank/DDBJ databases">
        <title>Whole Genome Shotgun Sequence of Streptomyces spongiicola strain 531S.</title>
        <authorList>
            <person name="Dohra H."/>
            <person name="Kodani S."/>
        </authorList>
    </citation>
    <scope>NUCLEOTIDE SEQUENCE [LARGE SCALE GENOMIC DNA]</scope>
    <source>
        <strain evidence="2 3">531S</strain>
    </source>
</reference>
<sequence length="61" mass="6444">MRSDTRPRHFPPSTSDTVACDTPAARATSLLVGRAPPAGSRVCTLASALGPRAPREWTRGI</sequence>
<organism evidence="2 3">
    <name type="scientific">Streptomyces spongiicola</name>
    <dbReference type="NCBI Taxonomy" id="1690221"/>
    <lineage>
        <taxon>Bacteria</taxon>
        <taxon>Bacillati</taxon>
        <taxon>Actinomycetota</taxon>
        <taxon>Actinomycetes</taxon>
        <taxon>Kitasatosporales</taxon>
        <taxon>Streptomycetaceae</taxon>
        <taxon>Streptomyces</taxon>
    </lineage>
</organism>
<comment type="caution">
    <text evidence="2">The sequence shown here is derived from an EMBL/GenBank/DDBJ whole genome shotgun (WGS) entry which is preliminary data.</text>
</comment>
<evidence type="ECO:0000313" key="3">
    <source>
        <dbReference type="Proteomes" id="UP000265354"/>
    </source>
</evidence>
<accession>A0A388T3N4</accession>
<dbReference type="EMBL" id="BGZL01000008">
    <property type="protein sequence ID" value="GBQ01835.1"/>
    <property type="molecule type" value="Genomic_DNA"/>
</dbReference>
<gene>
    <name evidence="2" type="ORF">SSP531S_32830</name>
</gene>
<name>A0A388T3N4_9ACTN</name>
<evidence type="ECO:0000313" key="2">
    <source>
        <dbReference type="EMBL" id="GBQ01835.1"/>
    </source>
</evidence>
<proteinExistence type="predicted"/>
<protein>
    <submittedName>
        <fullName evidence="2">Uncharacterized protein</fullName>
    </submittedName>
</protein>
<evidence type="ECO:0000256" key="1">
    <source>
        <dbReference type="SAM" id="MobiDB-lite"/>
    </source>
</evidence>